<sequence length="242" mass="27505">MTACVRGDRVTSNERSLFDLRHFYVDADKIGRFTCGIAFEAIMSILWTYDDAPFLDGLWYEAVERSDNPIVRGFLAEQICLSHIAAHGMRAVHPELDRMSSASFEDKPAFDEFLSTGQTTRLYVPIAYNFMTVDGGILLLDRASKKATIFAIQFTLSQRHKQSDEEFHKRLWSTWIKPIVSAEFSVDSTFVWIDAKQPSEHVKPKVVKALRSGDKVVHPEYSVIHVGVETVHRKLAIALKIL</sequence>
<proteinExistence type="predicted"/>
<reference evidence="1 2" key="1">
    <citation type="submission" date="2014-04" db="EMBL/GenBank/DDBJ databases">
        <title>Evolutionary Origins and Diversification of the Mycorrhizal Mutualists.</title>
        <authorList>
            <consortium name="DOE Joint Genome Institute"/>
            <consortium name="Mycorrhizal Genomics Consortium"/>
            <person name="Kohler A."/>
            <person name="Kuo A."/>
            <person name="Nagy L.G."/>
            <person name="Floudas D."/>
            <person name="Copeland A."/>
            <person name="Barry K.W."/>
            <person name="Cichocki N."/>
            <person name="Veneault-Fourrey C."/>
            <person name="LaButti K."/>
            <person name="Lindquist E.A."/>
            <person name="Lipzen A."/>
            <person name="Lundell T."/>
            <person name="Morin E."/>
            <person name="Murat C."/>
            <person name="Riley R."/>
            <person name="Ohm R."/>
            <person name="Sun H."/>
            <person name="Tunlid A."/>
            <person name="Henrissat B."/>
            <person name="Grigoriev I.V."/>
            <person name="Hibbett D.S."/>
            <person name="Martin F."/>
        </authorList>
    </citation>
    <scope>NUCLEOTIDE SEQUENCE [LARGE SCALE GENOMIC DNA]</scope>
    <source>
        <strain evidence="1 2">Koide BX008</strain>
    </source>
</reference>
<evidence type="ECO:0000313" key="2">
    <source>
        <dbReference type="Proteomes" id="UP000054549"/>
    </source>
</evidence>
<dbReference type="HOGENOM" id="CLU_1146932_0_0_1"/>
<protein>
    <submittedName>
        <fullName evidence="1">Uncharacterized protein</fullName>
    </submittedName>
</protein>
<dbReference type="Proteomes" id="UP000054549">
    <property type="component" value="Unassembled WGS sequence"/>
</dbReference>
<accession>A0A0C2WB13</accession>
<dbReference type="OrthoDB" id="3171351at2759"/>
<dbReference type="STRING" id="946122.A0A0C2WB13"/>
<keyword evidence="2" id="KW-1185">Reference proteome</keyword>
<evidence type="ECO:0000313" key="1">
    <source>
        <dbReference type="EMBL" id="KIL53771.1"/>
    </source>
</evidence>
<organism evidence="1 2">
    <name type="scientific">Amanita muscaria (strain Koide BX008)</name>
    <dbReference type="NCBI Taxonomy" id="946122"/>
    <lineage>
        <taxon>Eukaryota</taxon>
        <taxon>Fungi</taxon>
        <taxon>Dikarya</taxon>
        <taxon>Basidiomycota</taxon>
        <taxon>Agaricomycotina</taxon>
        <taxon>Agaricomycetes</taxon>
        <taxon>Agaricomycetidae</taxon>
        <taxon>Agaricales</taxon>
        <taxon>Pluteineae</taxon>
        <taxon>Amanitaceae</taxon>
        <taxon>Amanita</taxon>
    </lineage>
</organism>
<dbReference type="AlphaFoldDB" id="A0A0C2WB13"/>
<gene>
    <name evidence="1" type="ORF">M378DRAFT_19585</name>
</gene>
<dbReference type="EMBL" id="KN819310">
    <property type="protein sequence ID" value="KIL53771.1"/>
    <property type="molecule type" value="Genomic_DNA"/>
</dbReference>
<name>A0A0C2WB13_AMAMK</name>
<dbReference type="InParanoid" id="A0A0C2WB13"/>